<evidence type="ECO:0000256" key="1">
    <source>
        <dbReference type="SAM" id="MobiDB-lite"/>
    </source>
</evidence>
<dbReference type="GO" id="GO:0005524">
    <property type="term" value="F:ATP binding"/>
    <property type="evidence" value="ECO:0007669"/>
    <property type="project" value="InterPro"/>
</dbReference>
<dbReference type="EMBL" id="BJYZ01000032">
    <property type="protein sequence ID" value="GEO41850.1"/>
    <property type="molecule type" value="Genomic_DNA"/>
</dbReference>
<dbReference type="Pfam" id="PF01695">
    <property type="entry name" value="IstB_IS21"/>
    <property type="match status" value="1"/>
</dbReference>
<dbReference type="RefSeq" id="WP_052832507.1">
    <property type="nucleotide sequence ID" value="NZ_BJYZ01000032.1"/>
</dbReference>
<evidence type="ECO:0000313" key="4">
    <source>
        <dbReference type="Proteomes" id="UP000321523"/>
    </source>
</evidence>
<protein>
    <recommendedName>
        <fullName evidence="2">IstB-like ATP-binding domain-containing protein</fullName>
    </recommendedName>
</protein>
<comment type="caution">
    <text evidence="3">The sequence shown here is derived from an EMBL/GenBank/DDBJ whole genome shotgun (WGS) entry which is preliminary data.</text>
</comment>
<dbReference type="InterPro" id="IPR027417">
    <property type="entry name" value="P-loop_NTPase"/>
</dbReference>
<dbReference type="PANTHER" id="PTHR30050:SF4">
    <property type="entry name" value="ATP-BINDING PROTEIN RV3427C IN INSERTION SEQUENCE-RELATED"/>
    <property type="match status" value="1"/>
</dbReference>
<dbReference type="Gene3D" id="3.40.50.300">
    <property type="entry name" value="P-loop containing nucleotide triphosphate hydrolases"/>
    <property type="match status" value="1"/>
</dbReference>
<name>A0A512E066_9PROT</name>
<keyword evidence="4" id="KW-1185">Reference proteome</keyword>
<dbReference type="InterPro" id="IPR002611">
    <property type="entry name" value="IstB_ATP-bd"/>
</dbReference>
<dbReference type="GO" id="GO:0006260">
    <property type="term" value="P:DNA replication"/>
    <property type="evidence" value="ECO:0007669"/>
    <property type="project" value="TreeGrafter"/>
</dbReference>
<dbReference type="CDD" id="cd00009">
    <property type="entry name" value="AAA"/>
    <property type="match status" value="1"/>
</dbReference>
<sequence>MSLRKPDTRQYVAASTGTGKTWIACALGNQAAREGFSVLYTRLSRLLDDIATARLGSGAGALMRRLARVDLLILDDRMMSELTATQRRDLMEIVDDRHDRGSIILASQIPLSSWHRAIGDSTYSEAILDRIVHAAYRVELQGDSLRKPARGGTARGGTAPSGSAINPLPTSGKQP</sequence>
<accession>A0A512E066</accession>
<dbReference type="PANTHER" id="PTHR30050">
    <property type="entry name" value="CHROMOSOMAL REPLICATION INITIATOR PROTEIN DNAA"/>
    <property type="match status" value="1"/>
</dbReference>
<dbReference type="AlphaFoldDB" id="A0A512E066"/>
<reference evidence="3 4" key="1">
    <citation type="submission" date="2019-07" db="EMBL/GenBank/DDBJ databases">
        <title>Whole genome shotgun sequence of Skermanella aerolata NBRC 106429.</title>
        <authorList>
            <person name="Hosoyama A."/>
            <person name="Uohara A."/>
            <person name="Ohji S."/>
            <person name="Ichikawa N."/>
        </authorList>
    </citation>
    <scope>NUCLEOTIDE SEQUENCE [LARGE SCALE GENOMIC DNA]</scope>
    <source>
        <strain evidence="3 4">NBRC 106429</strain>
    </source>
</reference>
<evidence type="ECO:0000259" key="2">
    <source>
        <dbReference type="Pfam" id="PF01695"/>
    </source>
</evidence>
<feature type="domain" description="IstB-like ATP-binding" evidence="2">
    <location>
        <begin position="15"/>
        <end position="148"/>
    </location>
</feature>
<proteinExistence type="predicted"/>
<feature type="compositionally biased region" description="Low complexity" evidence="1">
    <location>
        <begin position="150"/>
        <end position="164"/>
    </location>
</feature>
<evidence type="ECO:0000313" key="3">
    <source>
        <dbReference type="EMBL" id="GEO41850.1"/>
    </source>
</evidence>
<dbReference type="SUPFAM" id="SSF52540">
    <property type="entry name" value="P-loop containing nucleoside triphosphate hydrolases"/>
    <property type="match status" value="1"/>
</dbReference>
<organism evidence="3 4">
    <name type="scientific">Skermanella aerolata</name>
    <dbReference type="NCBI Taxonomy" id="393310"/>
    <lineage>
        <taxon>Bacteria</taxon>
        <taxon>Pseudomonadati</taxon>
        <taxon>Pseudomonadota</taxon>
        <taxon>Alphaproteobacteria</taxon>
        <taxon>Rhodospirillales</taxon>
        <taxon>Azospirillaceae</taxon>
        <taxon>Skermanella</taxon>
    </lineage>
</organism>
<feature type="region of interest" description="Disordered" evidence="1">
    <location>
        <begin position="146"/>
        <end position="175"/>
    </location>
</feature>
<gene>
    <name evidence="3" type="ORF">SAE02_59980</name>
</gene>
<dbReference type="Proteomes" id="UP000321523">
    <property type="component" value="Unassembled WGS sequence"/>
</dbReference>